<dbReference type="InterPro" id="IPR036365">
    <property type="entry name" value="PGBD-like_sf"/>
</dbReference>
<dbReference type="CDD" id="cd06418">
    <property type="entry name" value="GH25_BacA-like"/>
    <property type="match status" value="1"/>
</dbReference>
<dbReference type="Proteomes" id="UP001597196">
    <property type="component" value="Unassembled WGS sequence"/>
</dbReference>
<evidence type="ECO:0000259" key="2">
    <source>
        <dbReference type="Pfam" id="PF08924"/>
    </source>
</evidence>
<dbReference type="InterPro" id="IPR002477">
    <property type="entry name" value="Peptidoglycan-bd-like"/>
</dbReference>
<dbReference type="SUPFAM" id="SSF51445">
    <property type="entry name" value="(Trans)glycosidases"/>
    <property type="match status" value="1"/>
</dbReference>
<dbReference type="RefSeq" id="WP_225877873.1">
    <property type="nucleotide sequence ID" value="NZ_BOLQ01000003.1"/>
</dbReference>
<sequence>MVLEVQNWLNDTYADVSGFEKAPTDGMTGWPTIYSLRMGLQHEIGIASLAEGFGDQTKAALIPVVPELKSGYTAKPNITKLIKGAFWCKGISPGDFTDTYGSSLVSAIEELQTDAGLTANGTVTVNLMAALFDMSAFVLVLGGDPVVRSLQQWLNAQYSTNMGVLPCDGIYQRDTNVGLIYALQIALGLAPDTANGTFGPQTDELLKSVSLSVGDTSDIVRILEYGLYLNGYYTGDFGTTYTTATANGVKAFSQFMHYDNPSTTANYTVIKGLVTSNGDTSRNSTAMDCATQLGAADVANMVSIGFTYVGRYLTGTVGTGENETPKFLTIPECQAIVDGGMRFFPIYEDGGYTLDYFTAAQGYLDANVAAQAAFNLRLPRNTVIYFAVDVDAQQGDIDSNILPYLKAVVSGLAISPYTAGVYGTRNVCLNAQSQAGYNYSFVANMSYGWSGNLGFKMPSNWAFDQFVEYTAYGIDIDQDAASGLDGAVTGLVPAIGLNATTLEQMSEIEAVAVDYIQDTGATLSVLKLVAEFYQHFRYGGATWTVFTGLPDDAWLTYCEQSTSITHDTQLLDLVDPISGNVIDLQHLMASLNALLSINILTTIFPIEDYAGWAGDLVTAAGQAVANKDKFSSVTDAAEYYIATPHTDSSFSVSDFLADIDAINLRVLSEENSDSLVTTLFDDYYSSDVSSRIPSVLTSRFGTTTDDVTLAALEYLAPADPALKSALTILTVALGVQNFQGYEPEIAAAVAATLLNY</sequence>
<accession>A0ABW4CIE9</accession>
<keyword evidence="3" id="KW-0378">Hydrolase</keyword>
<dbReference type="InterPro" id="IPR015020">
    <property type="entry name" value="Rv2525c-like_Glyco_Hydro-like"/>
</dbReference>
<protein>
    <submittedName>
        <fullName evidence="3">Glycoside hydrolase domain-containing protein</fullName>
    </submittedName>
</protein>
<organism evidence="3 4">
    <name type="scientific">Lacticaseibacillus mingshuiensis</name>
    <dbReference type="NCBI Taxonomy" id="2799574"/>
    <lineage>
        <taxon>Bacteria</taxon>
        <taxon>Bacillati</taxon>
        <taxon>Bacillota</taxon>
        <taxon>Bacilli</taxon>
        <taxon>Lactobacillales</taxon>
        <taxon>Lactobacillaceae</taxon>
        <taxon>Lacticaseibacillus</taxon>
    </lineage>
</organism>
<dbReference type="InterPro" id="IPR017853">
    <property type="entry name" value="GH"/>
</dbReference>
<comment type="caution">
    <text evidence="3">The sequence shown here is derived from an EMBL/GenBank/DDBJ whole genome shotgun (WGS) entry which is preliminary data.</text>
</comment>
<dbReference type="Pfam" id="PF08924">
    <property type="entry name" value="Rv2525c_GlyHyd-like"/>
    <property type="match status" value="1"/>
</dbReference>
<feature type="domain" description="Rv2525c-like glycoside hydrolase-like" evidence="2">
    <location>
        <begin position="304"/>
        <end position="470"/>
    </location>
</feature>
<dbReference type="Gene3D" id="3.20.20.80">
    <property type="entry name" value="Glycosidases"/>
    <property type="match status" value="1"/>
</dbReference>
<evidence type="ECO:0000313" key="3">
    <source>
        <dbReference type="EMBL" id="MFD1429331.1"/>
    </source>
</evidence>
<name>A0ABW4CIE9_9LACO</name>
<evidence type="ECO:0000313" key="4">
    <source>
        <dbReference type="Proteomes" id="UP001597196"/>
    </source>
</evidence>
<dbReference type="GO" id="GO:0016787">
    <property type="term" value="F:hydrolase activity"/>
    <property type="evidence" value="ECO:0007669"/>
    <property type="project" value="UniProtKB-KW"/>
</dbReference>
<keyword evidence="4" id="KW-1185">Reference proteome</keyword>
<dbReference type="EMBL" id="JBHTOC010000004">
    <property type="protein sequence ID" value="MFD1429331.1"/>
    <property type="molecule type" value="Genomic_DNA"/>
</dbReference>
<dbReference type="Pfam" id="PF01471">
    <property type="entry name" value="PG_binding_1"/>
    <property type="match status" value="1"/>
</dbReference>
<gene>
    <name evidence="3" type="ORF">ACFQ4P_03590</name>
</gene>
<proteinExistence type="predicted"/>
<dbReference type="SUPFAM" id="SSF47090">
    <property type="entry name" value="PGBD-like"/>
    <property type="match status" value="2"/>
</dbReference>
<evidence type="ECO:0000259" key="1">
    <source>
        <dbReference type="Pfam" id="PF01471"/>
    </source>
</evidence>
<feature type="domain" description="Peptidoglycan binding-like" evidence="1">
    <location>
        <begin position="89"/>
        <end position="131"/>
    </location>
</feature>
<reference evidence="4" key="1">
    <citation type="journal article" date="2019" name="Int. J. Syst. Evol. Microbiol.">
        <title>The Global Catalogue of Microorganisms (GCM) 10K type strain sequencing project: providing services to taxonomists for standard genome sequencing and annotation.</title>
        <authorList>
            <consortium name="The Broad Institute Genomics Platform"/>
            <consortium name="The Broad Institute Genome Sequencing Center for Infectious Disease"/>
            <person name="Wu L."/>
            <person name="Ma J."/>
        </authorList>
    </citation>
    <scope>NUCLEOTIDE SEQUENCE [LARGE SCALE GENOMIC DNA]</scope>
    <source>
        <strain evidence="4">CCM 8980</strain>
    </source>
</reference>